<keyword evidence="1" id="KW-1133">Transmembrane helix</keyword>
<dbReference type="InterPro" id="IPR012347">
    <property type="entry name" value="Ferritin-like"/>
</dbReference>
<evidence type="ECO:0000313" key="3">
    <source>
        <dbReference type="EMBL" id="OCL34811.1"/>
    </source>
</evidence>
<dbReference type="AlphaFoldDB" id="A0A1C0AN76"/>
<accession>A0A1C0AN76</accession>
<reference evidence="4" key="1">
    <citation type="submission" date="2016-07" db="EMBL/GenBank/DDBJ databases">
        <authorList>
            <person name="Florea S."/>
            <person name="Webb J.S."/>
            <person name="Jaromczyk J."/>
            <person name="Schardl C.L."/>
        </authorList>
    </citation>
    <scope>NUCLEOTIDE SEQUENCE [LARGE SCALE GENOMIC DNA]</scope>
    <source>
        <strain evidence="4">IPBSL-7</strain>
    </source>
</reference>
<keyword evidence="4" id="KW-1185">Reference proteome</keyword>
<protein>
    <submittedName>
        <fullName evidence="3">DUF305 domain-containing protein</fullName>
    </submittedName>
</protein>
<gene>
    <name evidence="3" type="ORF">BCR15_03235</name>
</gene>
<feature type="transmembrane region" description="Helical" evidence="1">
    <location>
        <begin position="36"/>
        <end position="56"/>
    </location>
</feature>
<dbReference type="InterPro" id="IPR005183">
    <property type="entry name" value="DUF305_CopM-like"/>
</dbReference>
<evidence type="ECO:0000259" key="2">
    <source>
        <dbReference type="Pfam" id="PF03713"/>
    </source>
</evidence>
<dbReference type="Proteomes" id="UP000093501">
    <property type="component" value="Unassembled WGS sequence"/>
</dbReference>
<evidence type="ECO:0000313" key="4">
    <source>
        <dbReference type="Proteomes" id="UP000093501"/>
    </source>
</evidence>
<organism evidence="3 4">
    <name type="scientific">Tessaracoccus lapidicaptus</name>
    <dbReference type="NCBI Taxonomy" id="1427523"/>
    <lineage>
        <taxon>Bacteria</taxon>
        <taxon>Bacillati</taxon>
        <taxon>Actinomycetota</taxon>
        <taxon>Actinomycetes</taxon>
        <taxon>Propionibacteriales</taxon>
        <taxon>Propionibacteriaceae</taxon>
        <taxon>Tessaracoccus</taxon>
    </lineage>
</organism>
<sequence>MYWKFGAILLVNLALMWALSMSMVRSLDHFYFNPSNLYMAVLMVAAMGVLMTVGMWSMLKNTMLNVILLVGFIAVFLAAFFMGRSEVGVGDEGFLTSMIPHHSRAILVCQEATITDPEIEQLCTEIVEAQEKEIAQMKEILERYQ</sequence>
<feature type="transmembrane region" description="Helical" evidence="1">
    <location>
        <begin position="63"/>
        <end position="82"/>
    </location>
</feature>
<dbReference type="Gene3D" id="1.20.1260.10">
    <property type="match status" value="1"/>
</dbReference>
<comment type="caution">
    <text evidence="3">The sequence shown here is derived from an EMBL/GenBank/DDBJ whole genome shotgun (WGS) entry which is preliminary data.</text>
</comment>
<feature type="domain" description="DUF305" evidence="2">
    <location>
        <begin position="91"/>
        <end position="141"/>
    </location>
</feature>
<dbReference type="EMBL" id="MBQD01000020">
    <property type="protein sequence ID" value="OCL34811.1"/>
    <property type="molecule type" value="Genomic_DNA"/>
</dbReference>
<proteinExistence type="predicted"/>
<evidence type="ECO:0000256" key="1">
    <source>
        <dbReference type="SAM" id="Phobius"/>
    </source>
</evidence>
<keyword evidence="1" id="KW-0812">Transmembrane</keyword>
<dbReference type="Pfam" id="PF03713">
    <property type="entry name" value="DUF305"/>
    <property type="match status" value="1"/>
</dbReference>
<keyword evidence="1" id="KW-0472">Membrane</keyword>
<name>A0A1C0AN76_9ACTN</name>